<dbReference type="AlphaFoldDB" id="M0J0Z4"/>
<sequence length="40" mass="4117">MDGPVNQMAILSKTSEAVFSVAAAYLYLNDAPSDGPAEAT</sequence>
<protein>
    <submittedName>
        <fullName evidence="1">Uncharacterized protein</fullName>
    </submittedName>
</protein>
<keyword evidence="2" id="KW-1185">Reference proteome</keyword>
<dbReference type="PATRIC" id="fig|523841.21.peg.1925"/>
<name>M0J0Z4_HALMT</name>
<organism evidence="1 2">
    <name type="scientific">Haloferax mediterranei (strain ATCC 33500 / DSM 1411 / JCM 8866 / NBRC 14739 / NCIMB 2177 / R-4)</name>
    <name type="common">Halobacterium mediterranei</name>
    <dbReference type="NCBI Taxonomy" id="523841"/>
    <lineage>
        <taxon>Archaea</taxon>
        <taxon>Methanobacteriati</taxon>
        <taxon>Methanobacteriota</taxon>
        <taxon>Stenosarchaea group</taxon>
        <taxon>Halobacteria</taxon>
        <taxon>Halobacteriales</taxon>
        <taxon>Haloferacaceae</taxon>
        <taxon>Haloferax</taxon>
    </lineage>
</organism>
<evidence type="ECO:0000313" key="2">
    <source>
        <dbReference type="Proteomes" id="UP000011603"/>
    </source>
</evidence>
<dbReference type="Proteomes" id="UP000011603">
    <property type="component" value="Unassembled WGS sequence"/>
</dbReference>
<gene>
    <name evidence="1" type="ORF">C439_09475</name>
</gene>
<reference evidence="1 2" key="1">
    <citation type="journal article" date="2014" name="PLoS Genet.">
        <title>Phylogenetically driven sequencing of extremely halophilic archaea reveals strategies for static and dynamic osmo-response.</title>
        <authorList>
            <person name="Becker E.A."/>
            <person name="Seitzer P.M."/>
            <person name="Tritt A."/>
            <person name="Larsen D."/>
            <person name="Krusor M."/>
            <person name="Yao A.I."/>
            <person name="Wu D."/>
            <person name="Madern D."/>
            <person name="Eisen J.A."/>
            <person name="Darling A.E."/>
            <person name="Facciotti M.T."/>
        </authorList>
    </citation>
    <scope>NUCLEOTIDE SEQUENCE [LARGE SCALE GENOMIC DNA]</scope>
    <source>
        <strain evidence="2">ATCC 33500 / DSM 1411 / JCM 8866 / NBRC 14739 / NCIMB 2177 / R-4</strain>
    </source>
</reference>
<proteinExistence type="predicted"/>
<accession>M0J0Z4</accession>
<dbReference type="EMBL" id="AOLO01000007">
    <property type="protein sequence ID" value="EMA02802.1"/>
    <property type="molecule type" value="Genomic_DNA"/>
</dbReference>
<evidence type="ECO:0000313" key="1">
    <source>
        <dbReference type="EMBL" id="EMA02802.1"/>
    </source>
</evidence>
<comment type="caution">
    <text evidence="1">The sequence shown here is derived from an EMBL/GenBank/DDBJ whole genome shotgun (WGS) entry which is preliminary data.</text>
</comment>